<name>A0A4Y2FS32_ARAVE</name>
<keyword evidence="2" id="KW-1185">Reference proteome</keyword>
<dbReference type="Proteomes" id="UP000499080">
    <property type="component" value="Unassembled WGS sequence"/>
</dbReference>
<dbReference type="EMBL" id="BGPR01001028">
    <property type="protein sequence ID" value="GBM43386.1"/>
    <property type="molecule type" value="Genomic_DNA"/>
</dbReference>
<dbReference type="AlphaFoldDB" id="A0A4Y2FS32"/>
<organism evidence="1 2">
    <name type="scientific">Araneus ventricosus</name>
    <name type="common">Orbweaver spider</name>
    <name type="synonym">Epeira ventricosa</name>
    <dbReference type="NCBI Taxonomy" id="182803"/>
    <lineage>
        <taxon>Eukaryota</taxon>
        <taxon>Metazoa</taxon>
        <taxon>Ecdysozoa</taxon>
        <taxon>Arthropoda</taxon>
        <taxon>Chelicerata</taxon>
        <taxon>Arachnida</taxon>
        <taxon>Araneae</taxon>
        <taxon>Araneomorphae</taxon>
        <taxon>Entelegynae</taxon>
        <taxon>Araneoidea</taxon>
        <taxon>Araneidae</taxon>
        <taxon>Araneus</taxon>
    </lineage>
</organism>
<gene>
    <name evidence="1" type="ORF">AVEN_264605_1</name>
</gene>
<comment type="caution">
    <text evidence="1">The sequence shown here is derived from an EMBL/GenBank/DDBJ whole genome shotgun (WGS) entry which is preliminary data.</text>
</comment>
<dbReference type="OrthoDB" id="6423587at2759"/>
<accession>A0A4Y2FS32</accession>
<evidence type="ECO:0000313" key="2">
    <source>
        <dbReference type="Proteomes" id="UP000499080"/>
    </source>
</evidence>
<proteinExistence type="predicted"/>
<evidence type="ECO:0000313" key="1">
    <source>
        <dbReference type="EMBL" id="GBM43386.1"/>
    </source>
</evidence>
<reference evidence="1 2" key="1">
    <citation type="journal article" date="2019" name="Sci. Rep.">
        <title>Orb-weaving spider Araneus ventricosus genome elucidates the spidroin gene catalogue.</title>
        <authorList>
            <person name="Kono N."/>
            <person name="Nakamura H."/>
            <person name="Ohtoshi R."/>
            <person name="Moran D.A.P."/>
            <person name="Shinohara A."/>
            <person name="Yoshida Y."/>
            <person name="Fujiwara M."/>
            <person name="Mori M."/>
            <person name="Tomita M."/>
            <person name="Arakawa K."/>
        </authorList>
    </citation>
    <scope>NUCLEOTIDE SEQUENCE [LARGE SCALE GENOMIC DNA]</scope>
</reference>
<sequence length="122" mass="14069">MAIYPRIVFILVVAFGWWYGVNLSPTDHMVGMEDEVNIDDENVSYTHVEYPRDKLIEEFKAAFLQKLNLTEPPTSVASLKLNSEIVDLLMEKNEEQFQTKSIIYPTNSEYSFASTSHKVVFD</sequence>
<protein>
    <submittedName>
        <fullName evidence="1">Uncharacterized protein</fullName>
    </submittedName>
</protein>